<accession>A0A8J3CYU4</accession>
<comment type="caution">
    <text evidence="1">The sequence shown here is derived from an EMBL/GenBank/DDBJ whole genome shotgun (WGS) entry which is preliminary data.</text>
</comment>
<proteinExistence type="predicted"/>
<sequence length="64" mass="7174">MVLTVTSYGQSLDQEKLNSYFDALVNADKMMGAAMMVKDGNISKPRGWKINWKSNGSTFFSSYL</sequence>
<dbReference type="EMBL" id="BMYF01000019">
    <property type="protein sequence ID" value="GHB46046.1"/>
    <property type="molecule type" value="Genomic_DNA"/>
</dbReference>
<dbReference type="AlphaFoldDB" id="A0A8J3CYU4"/>
<reference evidence="1" key="2">
    <citation type="submission" date="2020-09" db="EMBL/GenBank/DDBJ databases">
        <authorList>
            <person name="Sun Q."/>
            <person name="Kim S."/>
        </authorList>
    </citation>
    <scope>NUCLEOTIDE SEQUENCE</scope>
    <source>
        <strain evidence="1">KCTC 23224</strain>
    </source>
</reference>
<dbReference type="Proteomes" id="UP000642809">
    <property type="component" value="Unassembled WGS sequence"/>
</dbReference>
<keyword evidence="2" id="KW-1185">Reference proteome</keyword>
<name>A0A8J3CYU4_9BACT</name>
<gene>
    <name evidence="1" type="ORF">GCM10008106_28740</name>
</gene>
<reference evidence="1" key="1">
    <citation type="journal article" date="2014" name="Int. J. Syst. Evol. Microbiol.">
        <title>Complete genome sequence of Corynebacterium casei LMG S-19264T (=DSM 44701T), isolated from a smear-ripened cheese.</title>
        <authorList>
            <consortium name="US DOE Joint Genome Institute (JGI-PGF)"/>
            <person name="Walter F."/>
            <person name="Albersmeier A."/>
            <person name="Kalinowski J."/>
            <person name="Ruckert C."/>
        </authorList>
    </citation>
    <scope>NUCLEOTIDE SEQUENCE</scope>
    <source>
        <strain evidence="1">KCTC 23224</strain>
    </source>
</reference>
<evidence type="ECO:0000313" key="1">
    <source>
        <dbReference type="EMBL" id="GHB46046.1"/>
    </source>
</evidence>
<organism evidence="1 2">
    <name type="scientific">Mongoliitalea lutea</name>
    <dbReference type="NCBI Taxonomy" id="849756"/>
    <lineage>
        <taxon>Bacteria</taxon>
        <taxon>Pseudomonadati</taxon>
        <taxon>Bacteroidota</taxon>
        <taxon>Cytophagia</taxon>
        <taxon>Cytophagales</taxon>
        <taxon>Cyclobacteriaceae</taxon>
        <taxon>Mongoliitalea</taxon>
    </lineage>
</organism>
<evidence type="ECO:0000313" key="2">
    <source>
        <dbReference type="Proteomes" id="UP000642809"/>
    </source>
</evidence>
<protein>
    <submittedName>
        <fullName evidence="1">Uncharacterized protein</fullName>
    </submittedName>
</protein>